<dbReference type="NCBIfam" id="TIGR04056">
    <property type="entry name" value="OMP_RagA_SusC"/>
    <property type="match status" value="1"/>
</dbReference>
<feature type="chain" id="PRO_5038788962" evidence="8">
    <location>
        <begin position="23"/>
        <end position="1180"/>
    </location>
</feature>
<protein>
    <submittedName>
        <fullName evidence="10">SusC/RagA family TonB-linked outer membrane protein</fullName>
    </submittedName>
</protein>
<dbReference type="SUPFAM" id="SSF49464">
    <property type="entry name" value="Carboxypeptidase regulatory domain-like"/>
    <property type="match status" value="1"/>
</dbReference>
<keyword evidence="3 7" id="KW-1134">Transmembrane beta strand</keyword>
<evidence type="ECO:0000256" key="8">
    <source>
        <dbReference type="SAM" id="SignalP"/>
    </source>
</evidence>
<proteinExistence type="inferred from homology"/>
<name>A0A9D1QBD5_9BACT</name>
<dbReference type="Gene3D" id="2.40.170.20">
    <property type="entry name" value="TonB-dependent receptor, beta-barrel domain"/>
    <property type="match status" value="1"/>
</dbReference>
<sequence>MKKIRLLTLLVLGLLIGGTAYAQNRVSGVVKSSEDGQPLAGVVVQIKGTNIGALTGADGAYTINNASVANSTLVFSFAGMARQEIPVAGKTTINVTMQPDALQTEAVTVTALGGRKQNRALGYATTTVQGDELARTNTVSPANALQGKVAGVQIASGGSGGITTAPTVTIRGSKSLNKNNSPIYVIDGIIMEYEQQAAGNNFRNTDATMYGNQLKNLNPDDYESITVLKGAAATSLYGARGANGAIVITTKGGKIRKGIGVEVNYTHEWGSIYDFATPLQNEYMMGAPGNGYEGGVIEGQDYTRNGYTASSFGPSVASLNGRPLYQFYKYYEPDGIDNPLEPVTINPDSWKAFYQNTQYDNVSVALTGGSEKATFRLSYGYMDGDGNMPNNSFSRHSINFNTNGKINDVFSTNLSVQYSNSDTKNPNSTIGGAWGSVTAMLVGGYYANRNTDLQWYKDHYVDPVTRKTYGTASLSTVNSRLNELYDYNTNRNEQTLITQLGLSAQFTDWLDANVSLSYNNWQIFSETKNAGYLAQGKYAISGSTSGSYDGIAQLHSNNRFIDDNLELDIRLLAEIYGNTRSTSYSKSTNGGLITPGLFSFSNSKNAITIGAGETGYTQRNNMTVGLAGVINLSWKDQVYLEVTGRNDWLSTLLYPTWLPYGQDNYSVFYPSVNASWVFSDTFQIDPSILSFGKLRASWAQVGKGTDPYATANGGGGYTVSSIFGPQNTNILSASPNFSTLPNFDLKPELQTSIEFGADLRFLNGRLGVDVAYYKTNTRNQILSLAAVTESGVSSQLINAGNIQNQGWEIQLDATPIRTRTVNWTISANWARNRGKIKELHPEIDYYAISTYSWDGSSGLQVTAFENGPFGVVTAGNGYSYMNPTAIYNNANDPNDPNNGKKMLYIAGMADSNKNAVGAPTNLAYYYVSAGSIQGYYGDEASYWGGAKNTTTILGHVEPNFTYGINTSVQVNLPNNSGSFDFYAQIDGRSGGSVIQPIKANYIDPMGGTEQTLYGRDAEHGGVARVNYKGETVYNGIIPDAVFSNIGGGSTKVTSFTTGQEVDLNGLTFAQAVEAGHIQPVLASTWYYYNGGNAEDQVSKGTYMALREITLGYNFPEKWIKHVGLQSARLSFTARNLCYIINKMNGGANPDSFISNNALTPYDYSTTPFMRNFSFSLNLRF</sequence>
<organism evidence="10 11">
    <name type="scientific">Candidatus Rikenella faecigallinarum</name>
    <dbReference type="NCBI Taxonomy" id="2838745"/>
    <lineage>
        <taxon>Bacteria</taxon>
        <taxon>Pseudomonadati</taxon>
        <taxon>Bacteroidota</taxon>
        <taxon>Bacteroidia</taxon>
        <taxon>Bacteroidales</taxon>
        <taxon>Rikenellaceae</taxon>
        <taxon>Rikenella</taxon>
    </lineage>
</organism>
<evidence type="ECO:0000313" key="10">
    <source>
        <dbReference type="EMBL" id="HIW10087.1"/>
    </source>
</evidence>
<evidence type="ECO:0000256" key="6">
    <source>
        <dbReference type="ARBA" id="ARBA00023237"/>
    </source>
</evidence>
<dbReference type="NCBIfam" id="TIGR04057">
    <property type="entry name" value="SusC_RagA_signa"/>
    <property type="match status" value="1"/>
</dbReference>
<feature type="domain" description="TonB-dependent receptor plug" evidence="9">
    <location>
        <begin position="120"/>
        <end position="245"/>
    </location>
</feature>
<reference evidence="10" key="2">
    <citation type="submission" date="2021-04" db="EMBL/GenBank/DDBJ databases">
        <authorList>
            <person name="Gilroy R."/>
        </authorList>
    </citation>
    <scope>NUCLEOTIDE SEQUENCE</scope>
    <source>
        <strain evidence="10">ChiBcec15-1070</strain>
    </source>
</reference>
<dbReference type="InterPro" id="IPR036942">
    <property type="entry name" value="Beta-barrel_TonB_sf"/>
</dbReference>
<evidence type="ECO:0000256" key="7">
    <source>
        <dbReference type="PROSITE-ProRule" id="PRU01360"/>
    </source>
</evidence>
<evidence type="ECO:0000259" key="9">
    <source>
        <dbReference type="Pfam" id="PF07715"/>
    </source>
</evidence>
<dbReference type="AlphaFoldDB" id="A0A9D1QBD5"/>
<dbReference type="Gene3D" id="2.60.40.1120">
    <property type="entry name" value="Carboxypeptidase-like, regulatory domain"/>
    <property type="match status" value="1"/>
</dbReference>
<dbReference type="InterPro" id="IPR039426">
    <property type="entry name" value="TonB-dep_rcpt-like"/>
</dbReference>
<dbReference type="InterPro" id="IPR037066">
    <property type="entry name" value="Plug_dom_sf"/>
</dbReference>
<reference evidence="10" key="1">
    <citation type="journal article" date="2021" name="PeerJ">
        <title>Extensive microbial diversity within the chicken gut microbiome revealed by metagenomics and culture.</title>
        <authorList>
            <person name="Gilroy R."/>
            <person name="Ravi A."/>
            <person name="Getino M."/>
            <person name="Pursley I."/>
            <person name="Horton D.L."/>
            <person name="Alikhan N.F."/>
            <person name="Baker D."/>
            <person name="Gharbi K."/>
            <person name="Hall N."/>
            <person name="Watson M."/>
            <person name="Adriaenssens E.M."/>
            <person name="Foster-Nyarko E."/>
            <person name="Jarju S."/>
            <person name="Secka A."/>
            <person name="Antonio M."/>
            <person name="Oren A."/>
            <person name="Chaudhuri R.R."/>
            <person name="La Ragione R."/>
            <person name="Hildebrand F."/>
            <person name="Pallen M.J."/>
        </authorList>
    </citation>
    <scope>NUCLEOTIDE SEQUENCE</scope>
    <source>
        <strain evidence="10">ChiBcec15-1070</strain>
    </source>
</reference>
<dbReference type="Proteomes" id="UP000823926">
    <property type="component" value="Unassembled WGS sequence"/>
</dbReference>
<evidence type="ECO:0000313" key="11">
    <source>
        <dbReference type="Proteomes" id="UP000823926"/>
    </source>
</evidence>
<comment type="similarity">
    <text evidence="7">Belongs to the TonB-dependent receptor family.</text>
</comment>
<evidence type="ECO:0000256" key="5">
    <source>
        <dbReference type="ARBA" id="ARBA00023136"/>
    </source>
</evidence>
<keyword evidence="6 7" id="KW-0998">Cell outer membrane</keyword>
<dbReference type="SUPFAM" id="SSF56935">
    <property type="entry name" value="Porins"/>
    <property type="match status" value="1"/>
</dbReference>
<dbReference type="InterPro" id="IPR023997">
    <property type="entry name" value="TonB-dep_OMP_SusC/RagA_CS"/>
</dbReference>
<dbReference type="Pfam" id="PF07715">
    <property type="entry name" value="Plug"/>
    <property type="match status" value="1"/>
</dbReference>
<keyword evidence="5 7" id="KW-0472">Membrane</keyword>
<evidence type="ECO:0000256" key="4">
    <source>
        <dbReference type="ARBA" id="ARBA00022692"/>
    </source>
</evidence>
<dbReference type="GO" id="GO:0009279">
    <property type="term" value="C:cell outer membrane"/>
    <property type="evidence" value="ECO:0007669"/>
    <property type="project" value="UniProtKB-SubCell"/>
</dbReference>
<comment type="caution">
    <text evidence="10">The sequence shown here is derived from an EMBL/GenBank/DDBJ whole genome shotgun (WGS) entry which is preliminary data.</text>
</comment>
<accession>A0A9D1QBD5</accession>
<keyword evidence="4 7" id="KW-0812">Transmembrane</keyword>
<dbReference type="Gene3D" id="2.170.130.10">
    <property type="entry name" value="TonB-dependent receptor, plug domain"/>
    <property type="match status" value="1"/>
</dbReference>
<evidence type="ECO:0000256" key="1">
    <source>
        <dbReference type="ARBA" id="ARBA00004571"/>
    </source>
</evidence>
<evidence type="ECO:0000256" key="2">
    <source>
        <dbReference type="ARBA" id="ARBA00022448"/>
    </source>
</evidence>
<gene>
    <name evidence="10" type="ORF">H9888_01165</name>
</gene>
<dbReference type="EMBL" id="DXHL01000006">
    <property type="protein sequence ID" value="HIW10087.1"/>
    <property type="molecule type" value="Genomic_DNA"/>
</dbReference>
<comment type="subcellular location">
    <subcellularLocation>
        <location evidence="1 7">Cell outer membrane</location>
        <topology evidence="1 7">Multi-pass membrane protein</topology>
    </subcellularLocation>
</comment>
<dbReference type="InterPro" id="IPR023996">
    <property type="entry name" value="TonB-dep_OMP_SusC/RagA"/>
</dbReference>
<keyword evidence="2 7" id="KW-0813">Transport</keyword>
<dbReference type="Pfam" id="PF13715">
    <property type="entry name" value="CarbopepD_reg_2"/>
    <property type="match status" value="1"/>
</dbReference>
<dbReference type="InterPro" id="IPR012910">
    <property type="entry name" value="Plug_dom"/>
</dbReference>
<keyword evidence="8" id="KW-0732">Signal</keyword>
<feature type="signal peptide" evidence="8">
    <location>
        <begin position="1"/>
        <end position="22"/>
    </location>
</feature>
<dbReference type="PROSITE" id="PS52016">
    <property type="entry name" value="TONB_DEPENDENT_REC_3"/>
    <property type="match status" value="1"/>
</dbReference>
<dbReference type="InterPro" id="IPR008969">
    <property type="entry name" value="CarboxyPept-like_regulatory"/>
</dbReference>
<evidence type="ECO:0000256" key="3">
    <source>
        <dbReference type="ARBA" id="ARBA00022452"/>
    </source>
</evidence>